<sequence length="405" mass="42164">MALFDALREHDIDARAAVPGDEIDGSLPRLITLPADTQQVSTILRTAAADGATVAVAGHGTKQTWGTPTGAVDVVVNLSRIDQIVEHQPGDLIVTAQAGVPLAALQASLGASTQRLALDEMVPGTTVGGLIATNPSGPRRLHAGTVRDLLIGLTLVRPDGTIARAGGKVVKNVAGYDLCKLLTGSWGTLGVITEATFRLHPVPAATRWLTAHVPDHDLPDLLKSVMHSQLTPSAVEVDTNDSSDGHTQVAVLLEGTPGGVDARAREMTRLLAHGADQGDAGWTTHYPFRLGGTQIGLKITCAIGAVTGVARRARDLGLHVRGSAGTGVLYAAVADEADLTSAHLQTLRAEAARAGGSVTIVDGPRAVRAALDVWGPVSGLRIMHRIKDEFDPDHRLQPGRFVGGI</sequence>
<dbReference type="SUPFAM" id="SSF56176">
    <property type="entry name" value="FAD-binding/transporter-associated domain-like"/>
    <property type="match status" value="1"/>
</dbReference>
<evidence type="ECO:0000313" key="5">
    <source>
        <dbReference type="Proteomes" id="UP000320244"/>
    </source>
</evidence>
<gene>
    <name evidence="4" type="ORF">FGL98_20600</name>
</gene>
<dbReference type="PROSITE" id="PS51387">
    <property type="entry name" value="FAD_PCMH"/>
    <property type="match status" value="1"/>
</dbReference>
<keyword evidence="1" id="KW-0285">Flavoprotein</keyword>
<keyword evidence="5" id="KW-1185">Reference proteome</keyword>
<dbReference type="Proteomes" id="UP000320244">
    <property type="component" value="Unassembled WGS sequence"/>
</dbReference>
<dbReference type="SUPFAM" id="SSF55103">
    <property type="entry name" value="FAD-linked oxidases, C-terminal domain"/>
    <property type="match status" value="1"/>
</dbReference>
<dbReference type="PANTHER" id="PTHR11748">
    <property type="entry name" value="D-LACTATE DEHYDROGENASE"/>
    <property type="match status" value="1"/>
</dbReference>
<protein>
    <submittedName>
        <fullName evidence="4">FAD-binding oxidoreductase</fullName>
    </submittedName>
</protein>
<dbReference type="PANTHER" id="PTHR11748:SF103">
    <property type="entry name" value="GLYCOLATE OXIDASE SUBUNIT GLCE"/>
    <property type="match status" value="1"/>
</dbReference>
<dbReference type="AlphaFoldDB" id="A0A563DTN6"/>
<organism evidence="4 5">
    <name type="scientific">Leekyejoonella antrihumi</name>
    <dbReference type="NCBI Taxonomy" id="1660198"/>
    <lineage>
        <taxon>Bacteria</taxon>
        <taxon>Bacillati</taxon>
        <taxon>Actinomycetota</taxon>
        <taxon>Actinomycetes</taxon>
        <taxon>Micrococcales</taxon>
        <taxon>Dermacoccaceae</taxon>
        <taxon>Leekyejoonella</taxon>
    </lineage>
</organism>
<proteinExistence type="predicted"/>
<evidence type="ECO:0000256" key="1">
    <source>
        <dbReference type="ARBA" id="ARBA00022630"/>
    </source>
</evidence>
<reference evidence="4 5" key="1">
    <citation type="submission" date="2019-05" db="EMBL/GenBank/DDBJ databases">
        <authorList>
            <person name="Lee S.D."/>
        </authorList>
    </citation>
    <scope>NUCLEOTIDE SEQUENCE [LARGE SCALE GENOMIC DNA]</scope>
    <source>
        <strain evidence="4 5">C5-26</strain>
    </source>
</reference>
<keyword evidence="2" id="KW-0274">FAD</keyword>
<dbReference type="InterPro" id="IPR006094">
    <property type="entry name" value="Oxid_FAD_bind_N"/>
</dbReference>
<feature type="domain" description="FAD-binding PCMH-type" evidence="3">
    <location>
        <begin position="23"/>
        <end position="202"/>
    </location>
</feature>
<dbReference type="InterPro" id="IPR036318">
    <property type="entry name" value="FAD-bd_PCMH-like_sf"/>
</dbReference>
<dbReference type="GO" id="GO:0071949">
    <property type="term" value="F:FAD binding"/>
    <property type="evidence" value="ECO:0007669"/>
    <property type="project" value="InterPro"/>
</dbReference>
<dbReference type="EMBL" id="VCQV01000038">
    <property type="protein sequence ID" value="TWP33630.1"/>
    <property type="molecule type" value="Genomic_DNA"/>
</dbReference>
<dbReference type="InterPro" id="IPR016166">
    <property type="entry name" value="FAD-bd_PCMH"/>
</dbReference>
<dbReference type="InterPro" id="IPR016169">
    <property type="entry name" value="FAD-bd_PCMH_sub2"/>
</dbReference>
<dbReference type="RefSeq" id="WP_146320019.1">
    <property type="nucleotide sequence ID" value="NZ_VCQV01000038.1"/>
</dbReference>
<dbReference type="Pfam" id="PF01565">
    <property type="entry name" value="FAD_binding_4"/>
    <property type="match status" value="1"/>
</dbReference>
<dbReference type="GO" id="GO:0003824">
    <property type="term" value="F:catalytic activity"/>
    <property type="evidence" value="ECO:0007669"/>
    <property type="project" value="InterPro"/>
</dbReference>
<name>A0A563DTN6_9MICO</name>
<reference evidence="4 5" key="2">
    <citation type="submission" date="2019-08" db="EMBL/GenBank/DDBJ databases">
        <title>Jejuicoccus antrihumi gen. nov., sp. nov., a new member of the family Dermacoccaceae isolated from a cave.</title>
        <authorList>
            <person name="Schumann P."/>
            <person name="Kim I.S."/>
        </authorList>
    </citation>
    <scope>NUCLEOTIDE SEQUENCE [LARGE SCALE GENOMIC DNA]</scope>
    <source>
        <strain evidence="4 5">C5-26</strain>
    </source>
</reference>
<dbReference type="InterPro" id="IPR016164">
    <property type="entry name" value="FAD-linked_Oxase-like_C"/>
</dbReference>
<dbReference type="OrthoDB" id="9811557at2"/>
<dbReference type="Gene3D" id="3.30.465.10">
    <property type="match status" value="1"/>
</dbReference>
<evidence type="ECO:0000259" key="3">
    <source>
        <dbReference type="PROSITE" id="PS51387"/>
    </source>
</evidence>
<comment type="caution">
    <text evidence="4">The sequence shown here is derived from an EMBL/GenBank/DDBJ whole genome shotgun (WGS) entry which is preliminary data.</text>
</comment>
<evidence type="ECO:0000313" key="4">
    <source>
        <dbReference type="EMBL" id="TWP33630.1"/>
    </source>
</evidence>
<evidence type="ECO:0000256" key="2">
    <source>
        <dbReference type="ARBA" id="ARBA00022827"/>
    </source>
</evidence>
<accession>A0A563DTN6</accession>